<dbReference type="eggNOG" id="KOG1657">
    <property type="taxonomic scope" value="Eukaryota"/>
</dbReference>
<dbReference type="Proteomes" id="UP000006038">
    <property type="component" value="Chromosome 10"/>
</dbReference>
<protein>
    <recommendedName>
        <fullName evidence="6">Core Histone H2A/H2B/H3 domain-containing protein</fullName>
    </recommendedName>
</protein>
<keyword evidence="8" id="KW-1185">Reference proteome</keyword>
<dbReference type="InterPro" id="IPR009072">
    <property type="entry name" value="Histone-fold"/>
</dbReference>
<dbReference type="Pfam" id="PF00125">
    <property type="entry name" value="Histone"/>
    <property type="match status" value="1"/>
</dbReference>
<dbReference type="OMA" id="EMSSICP"/>
<reference evidence="7" key="2">
    <citation type="submission" date="2013-04" db="UniProtKB">
        <authorList>
            <consortium name="EnsemblPlants"/>
        </authorList>
    </citation>
    <scope>IDENTIFICATION</scope>
</reference>
<reference evidence="7" key="1">
    <citation type="journal article" date="2013" name="Nat. Commun.">
        <title>Whole-genome sequencing of Oryza brachyantha reveals mechanisms underlying Oryza genome evolution.</title>
        <authorList>
            <person name="Chen J."/>
            <person name="Huang Q."/>
            <person name="Gao D."/>
            <person name="Wang J."/>
            <person name="Lang Y."/>
            <person name="Liu T."/>
            <person name="Li B."/>
            <person name="Bai Z."/>
            <person name="Luis Goicoechea J."/>
            <person name="Liang C."/>
            <person name="Chen C."/>
            <person name="Zhang W."/>
            <person name="Sun S."/>
            <person name="Liao Y."/>
            <person name="Zhang X."/>
            <person name="Yang L."/>
            <person name="Song C."/>
            <person name="Wang M."/>
            <person name="Shi J."/>
            <person name="Liu G."/>
            <person name="Liu J."/>
            <person name="Zhou H."/>
            <person name="Zhou W."/>
            <person name="Yu Q."/>
            <person name="An N."/>
            <person name="Chen Y."/>
            <person name="Cai Q."/>
            <person name="Wang B."/>
            <person name="Liu B."/>
            <person name="Min J."/>
            <person name="Huang Y."/>
            <person name="Wu H."/>
            <person name="Li Z."/>
            <person name="Zhang Y."/>
            <person name="Yin Y."/>
            <person name="Song W."/>
            <person name="Jiang J."/>
            <person name="Jackson S.A."/>
            <person name="Wing R.A."/>
            <person name="Wang J."/>
            <person name="Chen M."/>
        </authorList>
    </citation>
    <scope>NUCLEOTIDE SEQUENCE [LARGE SCALE GENOMIC DNA]</scope>
    <source>
        <strain evidence="7">cv. IRGC 101232</strain>
    </source>
</reference>
<evidence type="ECO:0000259" key="6">
    <source>
        <dbReference type="Pfam" id="PF00125"/>
    </source>
</evidence>
<dbReference type="GO" id="GO:0046982">
    <property type="term" value="F:protein heterodimerization activity"/>
    <property type="evidence" value="ECO:0007669"/>
    <property type="project" value="InterPro"/>
</dbReference>
<organism evidence="7">
    <name type="scientific">Oryza brachyantha</name>
    <name type="common">malo sina</name>
    <dbReference type="NCBI Taxonomy" id="4533"/>
    <lineage>
        <taxon>Eukaryota</taxon>
        <taxon>Viridiplantae</taxon>
        <taxon>Streptophyta</taxon>
        <taxon>Embryophyta</taxon>
        <taxon>Tracheophyta</taxon>
        <taxon>Spermatophyta</taxon>
        <taxon>Magnoliopsida</taxon>
        <taxon>Liliopsida</taxon>
        <taxon>Poales</taxon>
        <taxon>Poaceae</taxon>
        <taxon>BOP clade</taxon>
        <taxon>Oryzoideae</taxon>
        <taxon>Oryzeae</taxon>
        <taxon>Oryzinae</taxon>
        <taxon>Oryza</taxon>
    </lineage>
</organism>
<comment type="subcellular location">
    <subcellularLocation>
        <location evidence="1">Nucleus</location>
    </subcellularLocation>
</comment>
<proteinExistence type="inferred from homology"/>
<evidence type="ECO:0000313" key="7">
    <source>
        <dbReference type="EnsemblPlants" id="OB10G13660.1"/>
    </source>
</evidence>
<dbReference type="GO" id="GO:0000976">
    <property type="term" value="F:transcription cis-regulatory region binding"/>
    <property type="evidence" value="ECO:0007669"/>
    <property type="project" value="TreeGrafter"/>
</dbReference>
<dbReference type="PANTHER" id="PTHR10252:SF143">
    <property type="entry name" value="OS01G0102400 PROTEIN"/>
    <property type="match status" value="1"/>
</dbReference>
<dbReference type="GO" id="GO:0006355">
    <property type="term" value="P:regulation of DNA-templated transcription"/>
    <property type="evidence" value="ECO:0007669"/>
    <property type="project" value="TreeGrafter"/>
</dbReference>
<name>J3N1G8_ORYBR</name>
<evidence type="ECO:0000256" key="2">
    <source>
        <dbReference type="ARBA" id="ARBA00023015"/>
    </source>
</evidence>
<dbReference type="KEGG" id="obr:102709111"/>
<evidence type="ECO:0000256" key="5">
    <source>
        <dbReference type="ARBA" id="ARBA00038129"/>
    </source>
</evidence>
<dbReference type="RefSeq" id="XP_006661675.1">
    <property type="nucleotide sequence ID" value="XM_006661612.1"/>
</dbReference>
<evidence type="ECO:0000256" key="4">
    <source>
        <dbReference type="ARBA" id="ARBA00023242"/>
    </source>
</evidence>
<gene>
    <name evidence="7" type="primary">LOC102709111</name>
</gene>
<dbReference type="GeneID" id="102709111"/>
<sequence>MSIPPKEGVDPSQEDDTLSRLQLLAQQRRTMEKFWSWTHEQIEESSGGQELILPIARVKNVIHAEEGGMMLSADTPAFVTKLCEIFVQELILRAWLCADSHNREIILGTDIVEAITTTESYHFLGNVLRSHQALVSIIPDTDVSDRKRHKLNEMSSICPSPQEVQVPYLAMYLPQVLGCPIGQMGTHHTPPPSEFMMQREYLLKANNEKSPLVVTMNGSDVLASGGGASSDVSIDTKQGETAQPFSIQYTGHGHSSSVPCDENIKQLRQEEQNVDQDAVVGEDILPNKSLEGSHMDVDMVFPDKDIPQ</sequence>
<dbReference type="Gramene" id="OB10G13660.1">
    <property type="protein sequence ID" value="OB10G13660.1"/>
    <property type="gene ID" value="OB10G13660"/>
</dbReference>
<feature type="domain" description="Core Histone H2A/H2B/H3" evidence="6">
    <location>
        <begin position="44"/>
        <end position="115"/>
    </location>
</feature>
<comment type="similarity">
    <text evidence="5">Belongs to the NFYC/HAP5 subunit family.</text>
</comment>
<keyword evidence="3" id="KW-0804">Transcription</keyword>
<keyword evidence="2" id="KW-0805">Transcription regulation</keyword>
<dbReference type="STRING" id="4533.J3N1G8"/>
<dbReference type="OrthoDB" id="636685at2759"/>
<evidence type="ECO:0000256" key="1">
    <source>
        <dbReference type="ARBA" id="ARBA00004123"/>
    </source>
</evidence>
<evidence type="ECO:0000313" key="8">
    <source>
        <dbReference type="Proteomes" id="UP000006038"/>
    </source>
</evidence>
<evidence type="ECO:0000256" key="3">
    <source>
        <dbReference type="ARBA" id="ARBA00023163"/>
    </source>
</evidence>
<dbReference type="InterPro" id="IPR007125">
    <property type="entry name" value="H2A/H2B/H3"/>
</dbReference>
<accession>J3N1G8</accession>
<dbReference type="EnsemblPlants" id="OB10G13660.1">
    <property type="protein sequence ID" value="OB10G13660.1"/>
    <property type="gene ID" value="OB10G13660"/>
</dbReference>
<keyword evidence="4" id="KW-0539">Nucleus</keyword>
<dbReference type="Gene3D" id="1.10.20.10">
    <property type="entry name" value="Histone, subunit A"/>
    <property type="match status" value="1"/>
</dbReference>
<dbReference type="SUPFAM" id="SSF47113">
    <property type="entry name" value="Histone-fold"/>
    <property type="match status" value="1"/>
</dbReference>
<dbReference type="AlphaFoldDB" id="J3N1G8"/>
<dbReference type="CDD" id="cd22908">
    <property type="entry name" value="HFD_NFYC-like"/>
    <property type="match status" value="1"/>
</dbReference>
<dbReference type="HOGENOM" id="CLU_071714_0_0_1"/>
<dbReference type="PANTHER" id="PTHR10252">
    <property type="entry name" value="HISTONE-LIKE TRANSCRIPTION FACTOR CCAAT-RELATED"/>
    <property type="match status" value="1"/>
</dbReference>
<dbReference type="GO" id="GO:0005634">
    <property type="term" value="C:nucleus"/>
    <property type="evidence" value="ECO:0007669"/>
    <property type="project" value="UniProtKB-SubCell"/>
</dbReference>
<dbReference type="InterPro" id="IPR050568">
    <property type="entry name" value="Transcr_DNA_Rep_Reg"/>
</dbReference>